<evidence type="ECO:0000259" key="5">
    <source>
        <dbReference type="PROSITE" id="PS50850"/>
    </source>
</evidence>
<feature type="transmembrane region" description="Helical" evidence="4">
    <location>
        <begin position="314"/>
        <end position="333"/>
    </location>
</feature>
<feature type="transmembrane region" description="Helical" evidence="4">
    <location>
        <begin position="382"/>
        <end position="399"/>
    </location>
</feature>
<dbReference type="InterPro" id="IPR036259">
    <property type="entry name" value="MFS_trans_sf"/>
</dbReference>
<evidence type="ECO:0000256" key="1">
    <source>
        <dbReference type="ARBA" id="ARBA00022692"/>
    </source>
</evidence>
<keyword evidence="2 4" id="KW-1133">Transmembrane helix</keyword>
<dbReference type="InterPro" id="IPR011701">
    <property type="entry name" value="MFS"/>
</dbReference>
<feature type="domain" description="Major facilitator superfamily (MFS) profile" evidence="5">
    <location>
        <begin position="23"/>
        <end position="431"/>
    </location>
</feature>
<feature type="transmembrane region" description="Helical" evidence="4">
    <location>
        <begin position="52"/>
        <end position="77"/>
    </location>
</feature>
<evidence type="ECO:0000256" key="2">
    <source>
        <dbReference type="ARBA" id="ARBA00022989"/>
    </source>
</evidence>
<feature type="transmembrane region" description="Helical" evidence="4">
    <location>
        <begin position="149"/>
        <end position="172"/>
    </location>
</feature>
<evidence type="ECO:0000256" key="4">
    <source>
        <dbReference type="SAM" id="Phobius"/>
    </source>
</evidence>
<dbReference type="AlphaFoldDB" id="A0A937VZU6"/>
<organism evidence="6 7">
    <name type="scientific">Tectimicrobiota bacterium</name>
    <dbReference type="NCBI Taxonomy" id="2528274"/>
    <lineage>
        <taxon>Bacteria</taxon>
        <taxon>Pseudomonadati</taxon>
        <taxon>Nitrospinota/Tectimicrobiota group</taxon>
        <taxon>Candidatus Tectimicrobiota</taxon>
    </lineage>
</organism>
<dbReference type="InterPro" id="IPR020846">
    <property type="entry name" value="MFS_dom"/>
</dbReference>
<gene>
    <name evidence="6" type="ORF">FJZ47_10520</name>
</gene>
<dbReference type="PROSITE" id="PS50850">
    <property type="entry name" value="MFS"/>
    <property type="match status" value="1"/>
</dbReference>
<dbReference type="GO" id="GO:0022857">
    <property type="term" value="F:transmembrane transporter activity"/>
    <property type="evidence" value="ECO:0007669"/>
    <property type="project" value="InterPro"/>
</dbReference>
<dbReference type="EMBL" id="VGLS01000280">
    <property type="protein sequence ID" value="MBM3224223.1"/>
    <property type="molecule type" value="Genomic_DNA"/>
</dbReference>
<feature type="transmembrane region" description="Helical" evidence="4">
    <location>
        <begin position="178"/>
        <end position="198"/>
    </location>
</feature>
<dbReference type="PANTHER" id="PTHR11360">
    <property type="entry name" value="MONOCARBOXYLATE TRANSPORTER"/>
    <property type="match status" value="1"/>
</dbReference>
<accession>A0A937VZU6</accession>
<comment type="caution">
    <text evidence="6">The sequence shown here is derived from an EMBL/GenBank/DDBJ whole genome shotgun (WGS) entry which is preliminary data.</text>
</comment>
<feature type="transmembrane region" description="Helical" evidence="4">
    <location>
        <begin position="283"/>
        <end position="302"/>
    </location>
</feature>
<feature type="transmembrane region" description="Helical" evidence="4">
    <location>
        <begin position="12"/>
        <end position="32"/>
    </location>
</feature>
<name>A0A937VZU6_UNCTE</name>
<dbReference type="Pfam" id="PF07690">
    <property type="entry name" value="MFS_1"/>
    <property type="match status" value="1"/>
</dbReference>
<dbReference type="InterPro" id="IPR050327">
    <property type="entry name" value="Proton-linked_MCT"/>
</dbReference>
<feature type="transmembrane region" description="Helical" evidence="4">
    <location>
        <begin position="89"/>
        <end position="111"/>
    </location>
</feature>
<feature type="transmembrane region" description="Helical" evidence="4">
    <location>
        <begin position="250"/>
        <end position="277"/>
    </location>
</feature>
<proteinExistence type="predicted"/>
<sequence length="434" mass="46461">MLPKLSDNLRRLVRPSLHYGWVIFSLSVLNLIVEGGLKSTVPVLYVALRDSFQWSATATSGVFALVGLVSALCAPLLGRLLDSWGPRYLFPVGGLLIMLGWCSSSFVTTLWPLLLCYSVVATIGENSIASFTTTATLSPWFPRTRGRMLGLADAGNPLGTVLFLPLAQWLISTIGWRGAFRLLGVVFFLLVAPANFVLQRRPPSRAVARDQAETRAAVSPASRAPTLPIRSTGHAVVPHPQGPLWRQPAVWFLVLARLWATLGSHLTSVHLVAFFVAAGYDPLLAAATIAAVGCLSVVGRPLSGALSDRLGREVMYTLGLGMYISALLLLLLLGDGQRWWPLLLYVGLSGLSDGISGLVIGAKAGDLFPATGLGRVMGWVQMGRGLGIMAGPLLGGLLFDQYGTYQTAFLLAVTLLIVAVGCMWVVYWIAPVEA</sequence>
<feature type="transmembrane region" description="Helical" evidence="4">
    <location>
        <begin position="339"/>
        <end position="361"/>
    </location>
</feature>
<protein>
    <submittedName>
        <fullName evidence="6">MFS transporter</fullName>
    </submittedName>
</protein>
<dbReference type="PANTHER" id="PTHR11360:SF284">
    <property type="entry name" value="EG:103B4.3 PROTEIN-RELATED"/>
    <property type="match status" value="1"/>
</dbReference>
<keyword evidence="3 4" id="KW-0472">Membrane</keyword>
<keyword evidence="1 4" id="KW-0812">Transmembrane</keyword>
<feature type="transmembrane region" description="Helical" evidence="4">
    <location>
        <begin position="405"/>
        <end position="430"/>
    </location>
</feature>
<evidence type="ECO:0000313" key="6">
    <source>
        <dbReference type="EMBL" id="MBM3224223.1"/>
    </source>
</evidence>
<dbReference type="SUPFAM" id="SSF103473">
    <property type="entry name" value="MFS general substrate transporter"/>
    <property type="match status" value="1"/>
</dbReference>
<dbReference type="Gene3D" id="1.20.1250.20">
    <property type="entry name" value="MFS general substrate transporter like domains"/>
    <property type="match status" value="1"/>
</dbReference>
<evidence type="ECO:0000256" key="3">
    <source>
        <dbReference type="ARBA" id="ARBA00023136"/>
    </source>
</evidence>
<dbReference type="Proteomes" id="UP000712673">
    <property type="component" value="Unassembled WGS sequence"/>
</dbReference>
<reference evidence="6" key="1">
    <citation type="submission" date="2019-03" db="EMBL/GenBank/DDBJ databases">
        <title>Lake Tanganyika Metagenome-Assembled Genomes (MAGs).</title>
        <authorList>
            <person name="Tran P."/>
        </authorList>
    </citation>
    <scope>NUCLEOTIDE SEQUENCE</scope>
    <source>
        <strain evidence="6">K_DeepCast_65m_m2_066</strain>
    </source>
</reference>
<evidence type="ECO:0000313" key="7">
    <source>
        <dbReference type="Proteomes" id="UP000712673"/>
    </source>
</evidence>